<dbReference type="Gene3D" id="1.10.10.60">
    <property type="entry name" value="Homeodomain-like"/>
    <property type="match status" value="1"/>
</dbReference>
<dbReference type="Pfam" id="PF00072">
    <property type="entry name" value="Response_reg"/>
    <property type="match status" value="1"/>
</dbReference>
<evidence type="ECO:0000256" key="6">
    <source>
        <dbReference type="PROSITE-ProRule" id="PRU00169"/>
    </source>
</evidence>
<accession>A0AAN8YTX5</accession>
<dbReference type="EMBL" id="JBAMMX010000027">
    <property type="protein sequence ID" value="KAK6912527.1"/>
    <property type="molecule type" value="Genomic_DNA"/>
</dbReference>
<evidence type="ECO:0000313" key="9">
    <source>
        <dbReference type="EMBL" id="KAK6912527.1"/>
    </source>
</evidence>
<dbReference type="InterPro" id="IPR011006">
    <property type="entry name" value="CheY-like_superfamily"/>
</dbReference>
<dbReference type="GO" id="GO:0000160">
    <property type="term" value="P:phosphorelay signal transduction system"/>
    <property type="evidence" value="ECO:0007669"/>
    <property type="project" value="UniProtKB-KW"/>
</dbReference>
<dbReference type="GO" id="GO:0005634">
    <property type="term" value="C:nucleus"/>
    <property type="evidence" value="ECO:0007669"/>
    <property type="project" value="UniProtKB-SubCell"/>
</dbReference>
<dbReference type="InterPro" id="IPR001789">
    <property type="entry name" value="Sig_transdc_resp-reg_receiver"/>
</dbReference>
<proteinExistence type="predicted"/>
<keyword evidence="4" id="KW-0804">Transcription</keyword>
<dbReference type="PROSITE" id="PS50110">
    <property type="entry name" value="RESPONSE_REGULATORY"/>
    <property type="match status" value="1"/>
</dbReference>
<dbReference type="GO" id="GO:0009736">
    <property type="term" value="P:cytokinin-activated signaling pathway"/>
    <property type="evidence" value="ECO:0007669"/>
    <property type="project" value="InterPro"/>
</dbReference>
<feature type="compositionally biased region" description="Polar residues" evidence="7">
    <location>
        <begin position="470"/>
        <end position="486"/>
    </location>
</feature>
<dbReference type="SUPFAM" id="SSF52172">
    <property type="entry name" value="CheY-like"/>
    <property type="match status" value="1"/>
</dbReference>
<evidence type="ECO:0000256" key="4">
    <source>
        <dbReference type="ARBA" id="ARBA00023163"/>
    </source>
</evidence>
<feature type="compositionally biased region" description="Basic and acidic residues" evidence="7">
    <location>
        <begin position="144"/>
        <end position="153"/>
    </location>
</feature>
<name>A0AAN8YTX5_9MAGN</name>
<evidence type="ECO:0000256" key="3">
    <source>
        <dbReference type="ARBA" id="ARBA00023015"/>
    </source>
</evidence>
<keyword evidence="3" id="KW-0805">Transcription regulation</keyword>
<dbReference type="InterPro" id="IPR045279">
    <property type="entry name" value="ARR-like"/>
</dbReference>
<evidence type="ECO:0000259" key="8">
    <source>
        <dbReference type="PROSITE" id="PS50110"/>
    </source>
</evidence>
<comment type="subcellular location">
    <subcellularLocation>
        <location evidence="1">Nucleus</location>
    </subcellularLocation>
</comment>
<keyword evidence="10" id="KW-1185">Reference proteome</keyword>
<dbReference type="AlphaFoldDB" id="A0AAN8YTX5"/>
<feature type="domain" description="Response regulatory" evidence="8">
    <location>
        <begin position="19"/>
        <end position="134"/>
    </location>
</feature>
<keyword evidence="6" id="KW-0597">Phosphoprotein</keyword>
<gene>
    <name evidence="9" type="ORF">RJ641_022128</name>
</gene>
<dbReference type="InterPro" id="IPR006447">
    <property type="entry name" value="Myb_dom_plants"/>
</dbReference>
<evidence type="ECO:0000313" key="10">
    <source>
        <dbReference type="Proteomes" id="UP001370490"/>
    </source>
</evidence>
<keyword evidence="2" id="KW-0902">Two-component regulatory system</keyword>
<protein>
    <submittedName>
        <fullName evidence="9">Signal transduction response regulator, receiver domain</fullName>
    </submittedName>
</protein>
<evidence type="ECO:0000256" key="2">
    <source>
        <dbReference type="ARBA" id="ARBA00023012"/>
    </source>
</evidence>
<organism evidence="9 10">
    <name type="scientific">Dillenia turbinata</name>
    <dbReference type="NCBI Taxonomy" id="194707"/>
    <lineage>
        <taxon>Eukaryota</taxon>
        <taxon>Viridiplantae</taxon>
        <taxon>Streptophyta</taxon>
        <taxon>Embryophyta</taxon>
        <taxon>Tracheophyta</taxon>
        <taxon>Spermatophyta</taxon>
        <taxon>Magnoliopsida</taxon>
        <taxon>eudicotyledons</taxon>
        <taxon>Gunneridae</taxon>
        <taxon>Pentapetalae</taxon>
        <taxon>Dilleniales</taxon>
        <taxon>Dilleniaceae</taxon>
        <taxon>Dillenia</taxon>
    </lineage>
</organism>
<evidence type="ECO:0000256" key="1">
    <source>
        <dbReference type="ARBA" id="ARBA00004123"/>
    </source>
</evidence>
<dbReference type="SMART" id="SM00448">
    <property type="entry name" value="REC"/>
    <property type="match status" value="1"/>
</dbReference>
<dbReference type="GO" id="GO:0003677">
    <property type="term" value="F:DNA binding"/>
    <property type="evidence" value="ECO:0007669"/>
    <property type="project" value="InterPro"/>
</dbReference>
<dbReference type="InterPro" id="IPR009057">
    <property type="entry name" value="Homeodomain-like_sf"/>
</dbReference>
<dbReference type="Gene3D" id="3.40.50.2300">
    <property type="match status" value="1"/>
</dbReference>
<sequence>MTVDERIEEPRDQFPVGMRVLAVDDDPTCLTILATLLRQCRYHVTTASQAIMALKTLRENKDKFDLVISDVHMPDMDGFKLLEHVGLEMDLPVIMLSAYGDTKLVMKGITHGACDYLLKPVRIEELKNIWQHVVRRKKYDSKDHNNFESKDMYHTANGGRQGTTGAGHSDQNVKLDKKRKDQGDNEDEECDETNHDNDDPSNQKKPRVVWSVELHRKFVAAVNQLGIDKAVPKRILELMNVERLTRENKYRLYLKRISSVANQQANMAAAFGAADFTCLRMGALSGYGNLHTLAGPRQFQSPSFLSFPSRGVHSRLNSPALNRQGLSSTRMIQRSNIQSLTNPVTDPCKLQQPAVLPRSQSGSILQGMPTSLEFDQLQHGKGVACIGELSTAVNVPKVMTVPSGFLDTKVNIGGLDNAVAGFSKNSLMLRGHPQESQGMGGAANNSFVVAASLGSEFSPQFPNHDRYKNNRQSGQSSVFRTSSLPSDNRHENATLGPSDMRNYDSATAAHTGDNISNVLCVDSVASRMLDQMGDFQCQETPICSSSIPNIENIPKQSWEQDFSYRSELICGTTNSLTSLHNVMRPLGQSFNSNNTIFSNNMELNMIGHSNCDDPLLMQPHWAQKSALDPTLDSRQGYPVAQRKVHENFSNSISSLEDFIAPMVRQLTLSRMMGGGFIGFFGPKTEVQLVMAT</sequence>
<evidence type="ECO:0000256" key="7">
    <source>
        <dbReference type="SAM" id="MobiDB-lite"/>
    </source>
</evidence>
<feature type="region of interest" description="Disordered" evidence="7">
    <location>
        <begin position="144"/>
        <end position="204"/>
    </location>
</feature>
<keyword evidence="5" id="KW-0539">Nucleus</keyword>
<dbReference type="FunFam" id="1.10.10.60:FF:000007">
    <property type="entry name" value="Two-component response regulator"/>
    <property type="match status" value="1"/>
</dbReference>
<feature type="compositionally biased region" description="Basic and acidic residues" evidence="7">
    <location>
        <begin position="171"/>
        <end position="183"/>
    </location>
</feature>
<reference evidence="9 10" key="1">
    <citation type="submission" date="2023-12" db="EMBL/GenBank/DDBJ databases">
        <title>A high-quality genome assembly for Dillenia turbinata (Dilleniales).</title>
        <authorList>
            <person name="Chanderbali A."/>
        </authorList>
    </citation>
    <scope>NUCLEOTIDE SEQUENCE [LARGE SCALE GENOMIC DNA]</scope>
    <source>
        <strain evidence="9">LSX21</strain>
        <tissue evidence="9">Leaf</tissue>
    </source>
</reference>
<dbReference type="Proteomes" id="UP001370490">
    <property type="component" value="Unassembled WGS sequence"/>
</dbReference>
<dbReference type="PANTHER" id="PTHR43874">
    <property type="entry name" value="TWO-COMPONENT RESPONSE REGULATOR"/>
    <property type="match status" value="1"/>
</dbReference>
<dbReference type="PANTHER" id="PTHR43874:SF7">
    <property type="entry name" value="TWO-COMPONENT RESPONSE REGULATOR ARR10"/>
    <property type="match status" value="1"/>
</dbReference>
<evidence type="ECO:0000256" key="5">
    <source>
        <dbReference type="ARBA" id="ARBA00023242"/>
    </source>
</evidence>
<dbReference type="CDD" id="cd17584">
    <property type="entry name" value="REC_typeB_ARR-like"/>
    <property type="match status" value="1"/>
</dbReference>
<feature type="region of interest" description="Disordered" evidence="7">
    <location>
        <begin position="459"/>
        <end position="507"/>
    </location>
</feature>
<feature type="modified residue" description="4-aspartylphosphate" evidence="6">
    <location>
        <position position="70"/>
    </location>
</feature>
<dbReference type="SUPFAM" id="SSF46689">
    <property type="entry name" value="Homeodomain-like"/>
    <property type="match status" value="1"/>
</dbReference>
<dbReference type="NCBIfam" id="TIGR01557">
    <property type="entry name" value="myb_SHAQKYF"/>
    <property type="match status" value="1"/>
</dbReference>
<comment type="caution">
    <text evidence="9">The sequence shown here is derived from an EMBL/GenBank/DDBJ whole genome shotgun (WGS) entry which is preliminary data.</text>
</comment>
<feature type="compositionally biased region" description="Basic and acidic residues" evidence="7">
    <location>
        <begin position="192"/>
        <end position="202"/>
    </location>
</feature>